<dbReference type="InterPro" id="IPR000524">
    <property type="entry name" value="Tscrpt_reg_HTH_GntR"/>
</dbReference>
<evidence type="ECO:0000256" key="4">
    <source>
        <dbReference type="ARBA" id="ARBA00023163"/>
    </source>
</evidence>
<dbReference type="CDD" id="cd06267">
    <property type="entry name" value="PBP1_LacI_sugar_binding-like"/>
    <property type="match status" value="1"/>
</dbReference>
<evidence type="ECO:0000313" key="7">
    <source>
        <dbReference type="Proteomes" id="UP000187074"/>
    </source>
</evidence>
<name>A0A1R1B5L0_PAELA</name>
<dbReference type="Proteomes" id="UP000187074">
    <property type="component" value="Unassembled WGS sequence"/>
</dbReference>
<dbReference type="CDD" id="cd07377">
    <property type="entry name" value="WHTH_GntR"/>
    <property type="match status" value="1"/>
</dbReference>
<dbReference type="GO" id="GO:0000976">
    <property type="term" value="F:transcription cis-regulatory region binding"/>
    <property type="evidence" value="ECO:0007669"/>
    <property type="project" value="TreeGrafter"/>
</dbReference>
<accession>A0A1R1B5L0</accession>
<dbReference type="Pfam" id="PF00392">
    <property type="entry name" value="GntR"/>
    <property type="match status" value="1"/>
</dbReference>
<sequence length="351" mass="40171">MEHPLYKRIQNDIRQRIQSGELQAGALVASEKDLAQRYGVSQITTKNALNGLVEEGLLVRYRGKGTFVREQVILEELHLKSGTKKTIAIILPTMKTKIDQQLLDGLERYCAEREYDLLIRITRESQEEEYRAIKQFQERGVDGFIIFPVEQESYNNAILRLSLDRVPLVLVDRFLKEIKAYSVSSDNYGGVREAISTLLAVGHRRIAFLSPEITNSVTDERAKGFEAAFMEQGLPIDKTLWCMLDLETIAEGHGQRDVVRFLRDRSDITAVFAVNAELARYTHYAIREMRTGTGNEPQLAAFDDPDIEGIPFVRQQLDEVSRRAVDLLSEQLSGTHEPRREVVQVHWIWPE</sequence>
<dbReference type="Gene3D" id="1.10.10.10">
    <property type="entry name" value="Winged helix-like DNA-binding domain superfamily/Winged helix DNA-binding domain"/>
    <property type="match status" value="1"/>
</dbReference>
<organism evidence="6 7">
    <name type="scientific">Paenibacillus lautus</name>
    <name type="common">Bacillus lautus</name>
    <dbReference type="NCBI Taxonomy" id="1401"/>
    <lineage>
        <taxon>Bacteria</taxon>
        <taxon>Bacillati</taxon>
        <taxon>Bacillota</taxon>
        <taxon>Bacilli</taxon>
        <taxon>Bacillales</taxon>
        <taxon>Paenibacillaceae</taxon>
        <taxon>Paenibacillus</taxon>
    </lineage>
</organism>
<keyword evidence="1" id="KW-0678">Repressor</keyword>
<dbReference type="PANTHER" id="PTHR30146">
    <property type="entry name" value="LACI-RELATED TRANSCRIPTIONAL REPRESSOR"/>
    <property type="match status" value="1"/>
</dbReference>
<dbReference type="InterPro" id="IPR028082">
    <property type="entry name" value="Peripla_BP_I"/>
</dbReference>
<dbReference type="InterPro" id="IPR025997">
    <property type="entry name" value="SBP_2_dom"/>
</dbReference>
<evidence type="ECO:0000313" key="6">
    <source>
        <dbReference type="EMBL" id="OME94826.1"/>
    </source>
</evidence>
<dbReference type="SMART" id="SM00345">
    <property type="entry name" value="HTH_GNTR"/>
    <property type="match status" value="1"/>
</dbReference>
<dbReference type="Gene3D" id="3.40.50.2300">
    <property type="match status" value="2"/>
</dbReference>
<evidence type="ECO:0000259" key="5">
    <source>
        <dbReference type="PROSITE" id="PS50949"/>
    </source>
</evidence>
<reference evidence="6 7" key="1">
    <citation type="submission" date="2016-11" db="EMBL/GenBank/DDBJ databases">
        <title>Paenibacillus species isolates.</title>
        <authorList>
            <person name="Beno S.M."/>
        </authorList>
    </citation>
    <scope>NUCLEOTIDE SEQUENCE [LARGE SCALE GENOMIC DNA]</scope>
    <source>
        <strain evidence="6 7">FSL F4-0100</strain>
    </source>
</reference>
<dbReference type="STRING" id="1401.BK123_06895"/>
<dbReference type="SUPFAM" id="SSF53822">
    <property type="entry name" value="Periplasmic binding protein-like I"/>
    <property type="match status" value="1"/>
</dbReference>
<dbReference type="PRINTS" id="PR00035">
    <property type="entry name" value="HTHGNTR"/>
</dbReference>
<dbReference type="OrthoDB" id="9815017at2"/>
<proteinExistence type="predicted"/>
<keyword evidence="4" id="KW-0804">Transcription</keyword>
<evidence type="ECO:0000256" key="1">
    <source>
        <dbReference type="ARBA" id="ARBA00022491"/>
    </source>
</evidence>
<dbReference type="SUPFAM" id="SSF46785">
    <property type="entry name" value="Winged helix' DNA-binding domain"/>
    <property type="match status" value="1"/>
</dbReference>
<keyword evidence="3" id="KW-0238">DNA-binding</keyword>
<keyword evidence="2" id="KW-0805">Transcription regulation</keyword>
<feature type="domain" description="HTH gntR-type" evidence="5">
    <location>
        <begin position="3"/>
        <end position="71"/>
    </location>
</feature>
<dbReference type="PROSITE" id="PS50949">
    <property type="entry name" value="HTH_GNTR"/>
    <property type="match status" value="1"/>
</dbReference>
<dbReference type="EMBL" id="MRTF01000002">
    <property type="protein sequence ID" value="OME94826.1"/>
    <property type="molecule type" value="Genomic_DNA"/>
</dbReference>
<dbReference type="InterPro" id="IPR036388">
    <property type="entry name" value="WH-like_DNA-bd_sf"/>
</dbReference>
<dbReference type="GO" id="GO:0003700">
    <property type="term" value="F:DNA-binding transcription factor activity"/>
    <property type="evidence" value="ECO:0007669"/>
    <property type="project" value="InterPro"/>
</dbReference>
<dbReference type="RefSeq" id="WP_076321646.1">
    <property type="nucleotide sequence ID" value="NZ_MRTF01000002.1"/>
</dbReference>
<dbReference type="InterPro" id="IPR036390">
    <property type="entry name" value="WH_DNA-bd_sf"/>
</dbReference>
<dbReference type="Pfam" id="PF13407">
    <property type="entry name" value="Peripla_BP_4"/>
    <property type="match status" value="1"/>
</dbReference>
<gene>
    <name evidence="6" type="ORF">BK123_06895</name>
</gene>
<comment type="caution">
    <text evidence="6">The sequence shown here is derived from an EMBL/GenBank/DDBJ whole genome shotgun (WGS) entry which is preliminary data.</text>
</comment>
<dbReference type="PANTHER" id="PTHR30146:SF148">
    <property type="entry name" value="HTH-TYPE TRANSCRIPTIONAL REPRESSOR PURR-RELATED"/>
    <property type="match status" value="1"/>
</dbReference>
<evidence type="ECO:0000256" key="2">
    <source>
        <dbReference type="ARBA" id="ARBA00023015"/>
    </source>
</evidence>
<evidence type="ECO:0000256" key="3">
    <source>
        <dbReference type="ARBA" id="ARBA00023125"/>
    </source>
</evidence>
<dbReference type="AlphaFoldDB" id="A0A1R1B5L0"/>
<protein>
    <submittedName>
        <fullName evidence="6">GntR family transcriptional regulator</fullName>
    </submittedName>
</protein>